<dbReference type="AlphaFoldDB" id="A0A3N3ZUH8"/>
<evidence type="ECO:0000256" key="6">
    <source>
        <dbReference type="ARBA" id="ARBA00022967"/>
    </source>
</evidence>
<dbReference type="GO" id="GO:0005886">
    <property type="term" value="C:plasma membrane"/>
    <property type="evidence" value="ECO:0007669"/>
    <property type="project" value="UniProtKB-SubCell"/>
</dbReference>
<sequence length="134" mass="14584">MKATIYTLWIVGIFVTGAGVVYGFVTRFNEWAGFPAMLATGAMCFMLAVYLTLVLRSTKALLPEDDLEGEIAQSSGDYGHFSPWSWWPLLLGAACTILVLGLAIDWWILGLAVPLGILGLLGLVYEYSTGEHAH</sequence>
<evidence type="ECO:0000256" key="11">
    <source>
        <dbReference type="SAM" id="Phobius"/>
    </source>
</evidence>
<accession>A0A3N3ZUH8</accession>
<dbReference type="Proteomes" id="UP000270616">
    <property type="component" value="Unassembled WGS sequence"/>
</dbReference>
<gene>
    <name evidence="12" type="ORF">EDL96_02760</name>
</gene>
<evidence type="ECO:0000256" key="5">
    <source>
        <dbReference type="ARBA" id="ARBA00022692"/>
    </source>
</evidence>
<keyword evidence="7 11" id="KW-1133">Transmembrane helix</keyword>
<keyword evidence="13" id="KW-1185">Reference proteome</keyword>
<dbReference type="GO" id="GO:0004129">
    <property type="term" value="F:cytochrome-c oxidase activity"/>
    <property type="evidence" value="ECO:0007669"/>
    <property type="project" value="UniProtKB-EC"/>
</dbReference>
<comment type="function">
    <text evidence="1 10">Part of cytochrome c oxidase, its function is unknown.</text>
</comment>
<comment type="subcellular location">
    <subcellularLocation>
        <location evidence="2">Cell membrane</location>
        <topology evidence="2">Multi-pass membrane protein</topology>
    </subcellularLocation>
</comment>
<evidence type="ECO:0000313" key="13">
    <source>
        <dbReference type="Proteomes" id="UP000270616"/>
    </source>
</evidence>
<dbReference type="OrthoDB" id="5244617at2"/>
<keyword evidence="5 11" id="KW-0812">Transmembrane</keyword>
<comment type="subunit">
    <text evidence="10">Associates with subunits I, II and III to form cytochrome c oxidase.</text>
</comment>
<evidence type="ECO:0000256" key="8">
    <source>
        <dbReference type="ARBA" id="ARBA00023136"/>
    </source>
</evidence>
<evidence type="ECO:0000256" key="10">
    <source>
        <dbReference type="PIRNR" id="PIRNR017385"/>
    </source>
</evidence>
<reference evidence="12 13" key="1">
    <citation type="submission" date="2018-10" db="EMBL/GenBank/DDBJ databases">
        <title>Kocuria sp. M5W7-7, whole genome shotgun sequence.</title>
        <authorList>
            <person name="Tuo L."/>
        </authorList>
    </citation>
    <scope>NUCLEOTIDE SEQUENCE [LARGE SCALE GENOMIC DNA]</scope>
    <source>
        <strain evidence="12 13">M5W7-7</strain>
    </source>
</reference>
<dbReference type="EC" id="7.1.1.9" evidence="10"/>
<evidence type="ECO:0000256" key="9">
    <source>
        <dbReference type="ARBA" id="ARBA00047816"/>
    </source>
</evidence>
<evidence type="ECO:0000256" key="7">
    <source>
        <dbReference type="ARBA" id="ARBA00022989"/>
    </source>
</evidence>
<dbReference type="GO" id="GO:0022900">
    <property type="term" value="P:electron transport chain"/>
    <property type="evidence" value="ECO:0007669"/>
    <property type="project" value="InterPro"/>
</dbReference>
<dbReference type="InterPro" id="IPR021050">
    <property type="entry name" value="Cyt_c_oxidase_su4_actinobac"/>
</dbReference>
<dbReference type="EMBL" id="RKMF01000002">
    <property type="protein sequence ID" value="ROZ64770.1"/>
    <property type="molecule type" value="Genomic_DNA"/>
</dbReference>
<keyword evidence="4 10" id="KW-1003">Cell membrane</keyword>
<comment type="catalytic activity">
    <reaction evidence="9 10">
        <text>4 Fe(II)-[cytochrome c] + O2 + 8 H(+)(in) = 4 Fe(III)-[cytochrome c] + 2 H2O + 4 H(+)(out)</text>
        <dbReference type="Rhea" id="RHEA:11436"/>
        <dbReference type="Rhea" id="RHEA-COMP:10350"/>
        <dbReference type="Rhea" id="RHEA-COMP:14399"/>
        <dbReference type="ChEBI" id="CHEBI:15377"/>
        <dbReference type="ChEBI" id="CHEBI:15378"/>
        <dbReference type="ChEBI" id="CHEBI:15379"/>
        <dbReference type="ChEBI" id="CHEBI:29033"/>
        <dbReference type="ChEBI" id="CHEBI:29034"/>
        <dbReference type="EC" id="7.1.1.9"/>
    </reaction>
</comment>
<comment type="similarity">
    <text evidence="3 10">Belongs to the cytochrome c oxidase bacterial subunit CtaF family.</text>
</comment>
<feature type="transmembrane region" description="Helical" evidence="11">
    <location>
        <begin position="6"/>
        <end position="25"/>
    </location>
</feature>
<dbReference type="RefSeq" id="WP_123824223.1">
    <property type="nucleotide sequence ID" value="NZ_RKMF01000002.1"/>
</dbReference>
<keyword evidence="8 10" id="KW-0472">Membrane</keyword>
<evidence type="ECO:0000313" key="12">
    <source>
        <dbReference type="EMBL" id="ROZ64770.1"/>
    </source>
</evidence>
<feature type="transmembrane region" description="Helical" evidence="11">
    <location>
        <begin position="84"/>
        <end position="102"/>
    </location>
</feature>
<keyword evidence="6 10" id="KW-1278">Translocase</keyword>
<organism evidence="12 13">
    <name type="scientific">Kocuria soli</name>
    <dbReference type="NCBI Taxonomy" id="2485125"/>
    <lineage>
        <taxon>Bacteria</taxon>
        <taxon>Bacillati</taxon>
        <taxon>Actinomycetota</taxon>
        <taxon>Actinomycetes</taxon>
        <taxon>Micrococcales</taxon>
        <taxon>Micrococcaceae</taxon>
        <taxon>Kocuria</taxon>
    </lineage>
</organism>
<comment type="caution">
    <text evidence="12">The sequence shown here is derived from an EMBL/GenBank/DDBJ whole genome shotgun (WGS) entry which is preliminary data.</text>
</comment>
<evidence type="ECO:0000256" key="2">
    <source>
        <dbReference type="ARBA" id="ARBA00004651"/>
    </source>
</evidence>
<name>A0A3N3ZUH8_9MICC</name>
<dbReference type="PIRSF" id="PIRSF017385">
    <property type="entry name" value="CtaF"/>
    <property type="match status" value="1"/>
</dbReference>
<evidence type="ECO:0000256" key="4">
    <source>
        <dbReference type="ARBA" id="ARBA00022475"/>
    </source>
</evidence>
<feature type="transmembrane region" description="Helical" evidence="11">
    <location>
        <begin position="32"/>
        <end position="53"/>
    </location>
</feature>
<proteinExistence type="inferred from homology"/>
<protein>
    <recommendedName>
        <fullName evidence="10">Cytochrome c oxidase polypeptide 4</fullName>
        <ecNumber evidence="10">7.1.1.9</ecNumber>
    </recommendedName>
    <alternativeName>
        <fullName evidence="10">Cytochrome aa3 subunit 4</fullName>
    </alternativeName>
    <alternativeName>
        <fullName evidence="10">Cytochrome c oxidase polypeptide IV</fullName>
    </alternativeName>
</protein>
<evidence type="ECO:0000256" key="3">
    <source>
        <dbReference type="ARBA" id="ARBA00006870"/>
    </source>
</evidence>
<feature type="transmembrane region" description="Helical" evidence="11">
    <location>
        <begin position="107"/>
        <end position="125"/>
    </location>
</feature>
<evidence type="ECO:0000256" key="1">
    <source>
        <dbReference type="ARBA" id="ARBA00002536"/>
    </source>
</evidence>
<dbReference type="Pfam" id="PF12270">
    <property type="entry name" value="Cyt_c_ox_IV"/>
    <property type="match status" value="1"/>
</dbReference>